<evidence type="ECO:0000313" key="2">
    <source>
        <dbReference type="EMBL" id="SDS74973.1"/>
    </source>
</evidence>
<dbReference type="Pfam" id="PF14808">
    <property type="entry name" value="TMEM164"/>
    <property type="match status" value="1"/>
</dbReference>
<dbReference type="Proteomes" id="UP000182237">
    <property type="component" value="Chromosome I"/>
</dbReference>
<organism evidence="2 3">
    <name type="scientific">Corynebacterium timonense</name>
    <dbReference type="NCBI Taxonomy" id="441500"/>
    <lineage>
        <taxon>Bacteria</taxon>
        <taxon>Bacillati</taxon>
        <taxon>Actinomycetota</taxon>
        <taxon>Actinomycetes</taxon>
        <taxon>Mycobacteriales</taxon>
        <taxon>Corynebacteriaceae</taxon>
        <taxon>Corynebacterium</taxon>
    </lineage>
</organism>
<keyword evidence="3" id="KW-1185">Reference proteome</keyword>
<evidence type="ECO:0000313" key="3">
    <source>
        <dbReference type="Proteomes" id="UP000182237"/>
    </source>
</evidence>
<evidence type="ECO:0000256" key="1">
    <source>
        <dbReference type="SAM" id="Phobius"/>
    </source>
</evidence>
<proteinExistence type="predicted"/>
<dbReference type="RefSeq" id="WP_040420949.1">
    <property type="nucleotide sequence ID" value="NZ_LT629765.1"/>
</dbReference>
<dbReference type="STRING" id="1203190.GCA_000312345_00637"/>
<keyword evidence="1" id="KW-0472">Membrane</keyword>
<dbReference type="AlphaFoldDB" id="A0A1H1UR56"/>
<dbReference type="OrthoDB" id="9813172at2"/>
<gene>
    <name evidence="2" type="ORF">SAMN04488539_2310</name>
</gene>
<dbReference type="EMBL" id="LT629765">
    <property type="protein sequence ID" value="SDS74973.1"/>
    <property type="molecule type" value="Genomic_DNA"/>
</dbReference>
<feature type="transmembrane region" description="Helical" evidence="1">
    <location>
        <begin position="142"/>
        <end position="164"/>
    </location>
</feature>
<keyword evidence="1" id="KW-1133">Transmembrane helix</keyword>
<sequence>MPYTPPDWTSRNGRSYRTITQFDRRHLGVLVLVIVLCGVLVVAVRSLPRSTAKAARKVAGAVLGVCSFAYYLWVLAPSRIVWDETAPFHITDILRVITPLALATSNPTASALSYYWGFLLNPMALLFPDMAYVLDRPRLQELAYWFFHTAAFVVPTVLTFALGYRPTWRDFRVTTAITLAWAAFATQVNRVTGGNYVFLSGYPRGWSILQLMGRWPYYIPVAAVGVIGGWAIMTWLWPHNRQPAAR</sequence>
<dbReference type="eggNOG" id="COG5522">
    <property type="taxonomic scope" value="Bacteria"/>
</dbReference>
<dbReference type="NCBIfam" id="TIGR02206">
    <property type="entry name" value="intg_mem_TP0381"/>
    <property type="match status" value="1"/>
</dbReference>
<protein>
    <submittedName>
        <fullName evidence="2">Conserved hypothetical integral membrane protein TIGR02206</fullName>
    </submittedName>
</protein>
<feature type="transmembrane region" description="Helical" evidence="1">
    <location>
        <begin position="58"/>
        <end position="76"/>
    </location>
</feature>
<name>A0A1H1UR56_9CORY</name>
<accession>A0A1H1UR56</accession>
<dbReference type="InterPro" id="IPR011737">
    <property type="entry name" value="CHP02206_TP0381"/>
</dbReference>
<feature type="transmembrane region" description="Helical" evidence="1">
    <location>
        <begin position="217"/>
        <end position="237"/>
    </location>
</feature>
<keyword evidence="1" id="KW-0812">Transmembrane</keyword>
<feature type="transmembrane region" description="Helical" evidence="1">
    <location>
        <begin position="27"/>
        <end position="46"/>
    </location>
</feature>
<reference evidence="2 3" key="1">
    <citation type="submission" date="2016-10" db="EMBL/GenBank/DDBJ databases">
        <authorList>
            <person name="de Groot N.N."/>
        </authorList>
    </citation>
    <scope>NUCLEOTIDE SEQUENCE [LARGE SCALE GENOMIC DNA]</scope>
    <source>
        <strain evidence="2 3">DSM 45434</strain>
    </source>
</reference>